<accession>A0A1E4T456</accession>
<feature type="domain" description="C2" evidence="14">
    <location>
        <begin position="490"/>
        <end position="610"/>
    </location>
</feature>
<dbReference type="PIRSF" id="PIRSF037232">
    <property type="entry name" value="Tricalbin"/>
    <property type="match status" value="1"/>
</dbReference>
<dbReference type="InterPro" id="IPR037762">
    <property type="entry name" value="C2C_Tricalbin"/>
</dbReference>
<evidence type="ECO:0000256" key="3">
    <source>
        <dbReference type="ARBA" id="ARBA00022553"/>
    </source>
</evidence>
<proteinExistence type="predicted"/>
<dbReference type="SMART" id="SM00239">
    <property type="entry name" value="C2"/>
    <property type="match status" value="5"/>
</dbReference>
<evidence type="ECO:0000256" key="11">
    <source>
        <dbReference type="SAM" id="Coils"/>
    </source>
</evidence>
<evidence type="ECO:0000256" key="6">
    <source>
        <dbReference type="ARBA" id="ARBA00022824"/>
    </source>
</evidence>
<evidence type="ECO:0008006" key="18">
    <source>
        <dbReference type="Google" id="ProtNLM"/>
    </source>
</evidence>
<evidence type="ECO:0000259" key="14">
    <source>
        <dbReference type="PROSITE" id="PS50004"/>
    </source>
</evidence>
<evidence type="ECO:0000256" key="8">
    <source>
        <dbReference type="ARBA" id="ARBA00023055"/>
    </source>
</evidence>
<dbReference type="GO" id="GO:0071944">
    <property type="term" value="C:cell periphery"/>
    <property type="evidence" value="ECO:0007669"/>
    <property type="project" value="UniProtKB-ARBA"/>
</dbReference>
<dbReference type="Pfam" id="PF25669">
    <property type="entry name" value="SMP_MUG190-like"/>
    <property type="match status" value="1"/>
</dbReference>
<dbReference type="CDD" id="cd04045">
    <property type="entry name" value="C2C_Tricalbin-like"/>
    <property type="match status" value="1"/>
</dbReference>
<dbReference type="PANTHER" id="PTHR46980:SF1">
    <property type="entry name" value="TRICALBIN-3"/>
    <property type="match status" value="1"/>
</dbReference>
<dbReference type="Gene3D" id="2.60.40.150">
    <property type="entry name" value="C2 domain"/>
    <property type="match status" value="4"/>
</dbReference>
<evidence type="ECO:0000256" key="12">
    <source>
        <dbReference type="SAM" id="MobiDB-lite"/>
    </source>
</evidence>
<dbReference type="InterPro" id="IPR000008">
    <property type="entry name" value="C2_dom"/>
</dbReference>
<feature type="compositionally biased region" description="Polar residues" evidence="12">
    <location>
        <begin position="1204"/>
        <end position="1218"/>
    </location>
</feature>
<dbReference type="PROSITE" id="PS50004">
    <property type="entry name" value="C2"/>
    <property type="match status" value="3"/>
</dbReference>
<dbReference type="InterPro" id="IPR017147">
    <property type="entry name" value="Tricalbin"/>
</dbReference>
<organism evidence="16 17">
    <name type="scientific">[Candida] arabinofermentans NRRL YB-2248</name>
    <dbReference type="NCBI Taxonomy" id="983967"/>
    <lineage>
        <taxon>Eukaryota</taxon>
        <taxon>Fungi</taxon>
        <taxon>Dikarya</taxon>
        <taxon>Ascomycota</taxon>
        <taxon>Saccharomycotina</taxon>
        <taxon>Pichiomycetes</taxon>
        <taxon>Pichiales</taxon>
        <taxon>Pichiaceae</taxon>
        <taxon>Ogataea</taxon>
        <taxon>Ogataea/Candida clade</taxon>
    </lineage>
</organism>
<keyword evidence="5" id="KW-0677">Repeat</keyword>
<keyword evidence="11" id="KW-0175">Coiled coil</keyword>
<keyword evidence="10 13" id="KW-0472">Membrane</keyword>
<keyword evidence="3" id="KW-0597">Phosphoprotein</keyword>
<protein>
    <recommendedName>
        <fullName evidence="18">C2 domain-containing protein</fullName>
    </recommendedName>
</protein>
<feature type="compositionally biased region" description="Low complexity" evidence="12">
    <location>
        <begin position="1184"/>
        <end position="1197"/>
    </location>
</feature>
<dbReference type="CDD" id="cd04052">
    <property type="entry name" value="C2B_Tricalbin-like"/>
    <property type="match status" value="1"/>
</dbReference>
<evidence type="ECO:0000256" key="4">
    <source>
        <dbReference type="ARBA" id="ARBA00022692"/>
    </source>
</evidence>
<keyword evidence="7 13" id="KW-1133">Transmembrane helix</keyword>
<dbReference type="OrthoDB" id="1029639at2759"/>
<name>A0A1E4T456_9ASCO</name>
<feature type="coiled-coil region" evidence="11">
    <location>
        <begin position="785"/>
        <end position="815"/>
    </location>
</feature>
<dbReference type="InterPro" id="IPR037765">
    <property type="entry name" value="C2B_Tricalbin"/>
</dbReference>
<feature type="region of interest" description="Disordered" evidence="12">
    <location>
        <begin position="1"/>
        <end position="29"/>
    </location>
</feature>
<evidence type="ECO:0000256" key="7">
    <source>
        <dbReference type="ARBA" id="ARBA00022989"/>
    </source>
</evidence>
<feature type="transmembrane region" description="Helical" evidence="13">
    <location>
        <begin position="109"/>
        <end position="125"/>
    </location>
</feature>
<dbReference type="PROSITE" id="PS51847">
    <property type="entry name" value="SMP"/>
    <property type="match status" value="1"/>
</dbReference>
<evidence type="ECO:0000259" key="15">
    <source>
        <dbReference type="PROSITE" id="PS51847"/>
    </source>
</evidence>
<feature type="region of interest" description="Disordered" evidence="12">
    <location>
        <begin position="1160"/>
        <end position="1218"/>
    </location>
</feature>
<dbReference type="CDD" id="cd04040">
    <property type="entry name" value="C2D_Tricalbin-like"/>
    <property type="match status" value="1"/>
</dbReference>
<keyword evidence="17" id="KW-1185">Reference proteome</keyword>
<dbReference type="PANTHER" id="PTHR46980">
    <property type="entry name" value="TRICALBIN-1-RELATED"/>
    <property type="match status" value="1"/>
</dbReference>
<dbReference type="GO" id="GO:0008289">
    <property type="term" value="F:lipid binding"/>
    <property type="evidence" value="ECO:0007669"/>
    <property type="project" value="UniProtKB-KW"/>
</dbReference>
<keyword evidence="4 13" id="KW-0812">Transmembrane</keyword>
<dbReference type="CDD" id="cd21678">
    <property type="entry name" value="SMP_TCB"/>
    <property type="match status" value="1"/>
</dbReference>
<dbReference type="InterPro" id="IPR056910">
    <property type="entry name" value="TCB1-3_C2"/>
</dbReference>
<gene>
    <name evidence="16" type="ORF">CANARDRAFT_27659</name>
</gene>
<keyword evidence="6" id="KW-0256">Endoplasmic reticulum</keyword>
<feature type="domain" description="SMP-LTD" evidence="15">
    <location>
        <begin position="150"/>
        <end position="357"/>
    </location>
</feature>
<comment type="subcellular location">
    <subcellularLocation>
        <location evidence="1">Endoplasmic reticulum membrane</location>
    </subcellularLocation>
</comment>
<keyword evidence="8" id="KW-0445">Lipid transport</keyword>
<dbReference type="InterPro" id="IPR035892">
    <property type="entry name" value="C2_domain_sf"/>
</dbReference>
<dbReference type="SUPFAM" id="SSF49562">
    <property type="entry name" value="C2 domain (Calcium/lipid-binding domain, CaLB)"/>
    <property type="match status" value="5"/>
</dbReference>
<sequence>MTTVDEKAPLLNGGSTDQKAPTTSDLPNENLTIPSTGSLEFPWKKIGSLIDPMNPPDISELKTLNMESTNKAVQNYVLEKYYADLYWNCSLMIGTCFFAWFFARLGGGFFSLCFVLICSSAVYRTEFRRFGRNLRDDMLRVDAAEHLEEKLETMHWLNSFLAKFWVIYMPALSEMVITQANAVMKDVQPPPPIDKLTLDEFTLGSKAPSVTSIKSFTKLGKDIYQMDWDFGFTPNDTGDMTKNELKKKIDPKVALGIRVGKGFVGASLPILVEDMSFKGRLRITLKLGMNFPHISVVSISFLEPPSIDYALKPVGGNTFGLDIMSLIPGLASFVNSLVHSTLRPMLYAPNSLDVDVEEIMNNAVPEAIGCLAVTIKGVDYRKSADINPFVEYSTSNDAMNVIKTDIKSMTNAPIFNETQYILVQNLQQQLNFKFCDFKDNEITELGTTKFELADLLQKEIRSNIEGKLTKQNKNVGTLVYDLKWLPVLEGDTLPDGTKEAAPESEVGIFKLTVHSGRGLDVEKSMLGKLSAFAEIYIGDELVSTSRVVKGTNEPDFKVTLEKLIESRSSSPIKILIKDTSSYGTTTIGEYHSSSLNDIVFQVLEGQDNIKLTHGKGTLRIAASWKPIGTAGLGGTASFIPPIGTVRLHISKCENLKNLEVIGTIDPYVRCITGGRAKASTAVVEDTLNPIFNEVIYLPVMSENQMITLDCMDVEKSTNDRIIGSAQISLAKYIKKNNNDNLLAYEGSTKFISKPLVYKEREQRGTITYSISFYPSIPVYSKKELMELHQEKKLDKEAELEELNEQAKLMEEYKKKPNDFEWYTEDDDETDANKKEMTLDQLCSYNSGVLGINLIEGSVFKSDTFAQFLFDDRTYPSFVSLQAQGRKFGSCAGEAFIRDLVNSIVLVRITKTEQVKTKAQILCEKEYKVADLLSRGYDQPINLEIEGNKIKVQFEYVPTAIPLNSSESMNDTGILDLAIVKANGLKAADRNGKSDPFVQILMNGVKIYETDKVKKTLDPVFNEQLSFAVQSRSRSEVRCMVYDWDMAGDNDFLGSAVLDLTQLKPNEKVPFEVKLDTQGTVTFSGIFKPRYVRPDNFSKNKLGGKISGAPMKLVGGTADLVGNVGGAATGAVTAGAAGAVGAVGAVGGGIMKGFKFGGSKKSMDQARGSGNDELKAPNYGSDVASMRSGRVASSTSSSPMKGFHNRQSSDQTSFASTSVNGGATPGRLTIVGVNGIDLKDSIMVKVCLASTSKQKDLYKTRSAKLSSGSVIWRESVPFKASTDSKVVFYIKQHHTFGKTTDVAEAEISLSETAGNFEDITIPLKGKQGELVVNFNYSPNQ</sequence>
<feature type="domain" description="C2" evidence="14">
    <location>
        <begin position="626"/>
        <end position="742"/>
    </location>
</feature>
<evidence type="ECO:0000256" key="1">
    <source>
        <dbReference type="ARBA" id="ARBA00004586"/>
    </source>
</evidence>
<dbReference type="STRING" id="983967.A0A1E4T456"/>
<dbReference type="GO" id="GO:0061817">
    <property type="term" value="P:endoplasmic reticulum-plasma membrane tethering"/>
    <property type="evidence" value="ECO:0007669"/>
    <property type="project" value="InterPro"/>
</dbReference>
<keyword evidence="9" id="KW-0446">Lipid-binding</keyword>
<reference evidence="17" key="1">
    <citation type="submission" date="2016-04" db="EMBL/GenBank/DDBJ databases">
        <title>Comparative genomics of biotechnologically important yeasts.</title>
        <authorList>
            <consortium name="DOE Joint Genome Institute"/>
            <person name="Riley R."/>
            <person name="Haridas S."/>
            <person name="Wolfe K.H."/>
            <person name="Lopes M.R."/>
            <person name="Hittinger C.T."/>
            <person name="Goker M."/>
            <person name="Salamov A."/>
            <person name="Wisecaver J."/>
            <person name="Long T.M."/>
            <person name="Aerts A.L."/>
            <person name="Barry K."/>
            <person name="Choi C."/>
            <person name="Clum A."/>
            <person name="Coughlan A.Y."/>
            <person name="Deshpande S."/>
            <person name="Douglass A.P."/>
            <person name="Hanson S.J."/>
            <person name="Klenk H.-P."/>
            <person name="Labutti K."/>
            <person name="Lapidus A."/>
            <person name="Lindquist E."/>
            <person name="Lipzen A."/>
            <person name="Meier-Kolthoff J.P."/>
            <person name="Ohm R.A."/>
            <person name="Otillar R.P."/>
            <person name="Pangilinan J."/>
            <person name="Peng Y."/>
            <person name="Rokas A."/>
            <person name="Rosa C.A."/>
            <person name="Scheuner C."/>
            <person name="Sibirny A.A."/>
            <person name="Slot J.C."/>
            <person name="Stielow J.B."/>
            <person name="Sun H."/>
            <person name="Kurtzman C.P."/>
            <person name="Blackwell M."/>
            <person name="Grigoriev I.V."/>
            <person name="Jeffries T.W."/>
        </authorList>
    </citation>
    <scope>NUCLEOTIDE SEQUENCE [LARGE SCALE GENOMIC DNA]</scope>
    <source>
        <strain evidence="17">NRRL YB-2248</strain>
    </source>
</reference>
<dbReference type="GO" id="GO:0006869">
    <property type="term" value="P:lipid transport"/>
    <property type="evidence" value="ECO:0007669"/>
    <property type="project" value="UniProtKB-KW"/>
</dbReference>
<feature type="domain" description="C2" evidence="14">
    <location>
        <begin position="956"/>
        <end position="1072"/>
    </location>
</feature>
<dbReference type="EMBL" id="KV453850">
    <property type="protein sequence ID" value="ODV86448.1"/>
    <property type="molecule type" value="Genomic_DNA"/>
</dbReference>
<evidence type="ECO:0000256" key="5">
    <source>
        <dbReference type="ARBA" id="ARBA00022737"/>
    </source>
</evidence>
<dbReference type="Proteomes" id="UP000094801">
    <property type="component" value="Unassembled WGS sequence"/>
</dbReference>
<dbReference type="Pfam" id="PF24920">
    <property type="entry name" value="C2_TCB1"/>
    <property type="match status" value="1"/>
</dbReference>
<dbReference type="GO" id="GO:0005789">
    <property type="term" value="C:endoplasmic reticulum membrane"/>
    <property type="evidence" value="ECO:0007669"/>
    <property type="project" value="UniProtKB-SubCell"/>
</dbReference>
<dbReference type="InterPro" id="IPR052455">
    <property type="entry name" value="Tricalbin_domain"/>
</dbReference>
<evidence type="ECO:0000256" key="2">
    <source>
        <dbReference type="ARBA" id="ARBA00022448"/>
    </source>
</evidence>
<evidence type="ECO:0000313" key="17">
    <source>
        <dbReference type="Proteomes" id="UP000094801"/>
    </source>
</evidence>
<feature type="compositionally biased region" description="Polar residues" evidence="12">
    <location>
        <begin position="13"/>
        <end position="29"/>
    </location>
</feature>
<dbReference type="InterPro" id="IPR037756">
    <property type="entry name" value="C2D_Tricalbin"/>
</dbReference>
<evidence type="ECO:0000313" key="16">
    <source>
        <dbReference type="EMBL" id="ODV86448.1"/>
    </source>
</evidence>
<evidence type="ECO:0000256" key="10">
    <source>
        <dbReference type="ARBA" id="ARBA00023136"/>
    </source>
</evidence>
<evidence type="ECO:0000256" key="13">
    <source>
        <dbReference type="SAM" id="Phobius"/>
    </source>
</evidence>
<dbReference type="Pfam" id="PF00168">
    <property type="entry name" value="C2"/>
    <property type="match status" value="5"/>
</dbReference>
<evidence type="ECO:0000256" key="9">
    <source>
        <dbReference type="ARBA" id="ARBA00023121"/>
    </source>
</evidence>
<keyword evidence="2" id="KW-0813">Transport</keyword>
<dbReference type="InterPro" id="IPR031468">
    <property type="entry name" value="SMP_LBD"/>
</dbReference>